<keyword evidence="3" id="KW-1185">Reference proteome</keyword>
<accession>L0A1Y1</accession>
<organism evidence="2 3">
    <name type="scientific">Deinococcus peraridilitoris (strain DSM 19664 / LMG 22246 / CIP 109416 / KR-200)</name>
    <dbReference type="NCBI Taxonomy" id="937777"/>
    <lineage>
        <taxon>Bacteria</taxon>
        <taxon>Thermotogati</taxon>
        <taxon>Deinococcota</taxon>
        <taxon>Deinococci</taxon>
        <taxon>Deinococcales</taxon>
        <taxon>Deinococcaceae</taxon>
        <taxon>Deinococcus</taxon>
    </lineage>
</organism>
<feature type="transmembrane region" description="Helical" evidence="1">
    <location>
        <begin position="114"/>
        <end position="136"/>
    </location>
</feature>
<dbReference type="Pfam" id="PF20176">
    <property type="entry name" value="DUF6541"/>
    <property type="match status" value="1"/>
</dbReference>
<dbReference type="Proteomes" id="UP000010467">
    <property type="component" value="Chromosome"/>
</dbReference>
<keyword evidence="1" id="KW-0472">Membrane</keyword>
<dbReference type="PATRIC" id="fig|937777.3.peg.1627"/>
<proteinExistence type="predicted"/>
<dbReference type="InterPro" id="IPR046671">
    <property type="entry name" value="DUF6541"/>
</dbReference>
<name>L0A1Y1_DEIPD</name>
<protein>
    <submittedName>
        <fullName evidence="2">Uncharacterized protein</fullName>
    </submittedName>
</protein>
<keyword evidence="1" id="KW-0812">Transmembrane</keyword>
<evidence type="ECO:0000256" key="1">
    <source>
        <dbReference type="SAM" id="Phobius"/>
    </source>
</evidence>
<evidence type="ECO:0000313" key="2">
    <source>
        <dbReference type="EMBL" id="AFZ67162.1"/>
    </source>
</evidence>
<feature type="transmembrane region" description="Helical" evidence="1">
    <location>
        <begin position="41"/>
        <end position="60"/>
    </location>
</feature>
<gene>
    <name evidence="2" type="ordered locus">Deipe_1625</name>
</gene>
<evidence type="ECO:0000313" key="3">
    <source>
        <dbReference type="Proteomes" id="UP000010467"/>
    </source>
</evidence>
<dbReference type="KEGG" id="dpd:Deipe_1625"/>
<dbReference type="AlphaFoldDB" id="L0A1Y1"/>
<keyword evidence="1" id="KW-1133">Transmembrane helix</keyword>
<feature type="transmembrane region" description="Helical" evidence="1">
    <location>
        <begin position="80"/>
        <end position="102"/>
    </location>
</feature>
<reference evidence="3" key="1">
    <citation type="submission" date="2012-03" db="EMBL/GenBank/DDBJ databases">
        <title>Complete sequence of chromosome of Deinococcus peraridilitoris DSM 19664.</title>
        <authorList>
            <person name="Lucas S."/>
            <person name="Copeland A."/>
            <person name="Lapidus A."/>
            <person name="Glavina del Rio T."/>
            <person name="Dalin E."/>
            <person name="Tice H."/>
            <person name="Bruce D."/>
            <person name="Goodwin L."/>
            <person name="Pitluck S."/>
            <person name="Peters L."/>
            <person name="Mikhailova N."/>
            <person name="Lu M."/>
            <person name="Kyrpides N."/>
            <person name="Mavromatis K."/>
            <person name="Ivanova N."/>
            <person name="Brettin T."/>
            <person name="Detter J.C."/>
            <person name="Han C."/>
            <person name="Larimer F."/>
            <person name="Land M."/>
            <person name="Hauser L."/>
            <person name="Markowitz V."/>
            <person name="Cheng J.-F."/>
            <person name="Hugenholtz P."/>
            <person name="Woyke T."/>
            <person name="Wu D."/>
            <person name="Pukall R."/>
            <person name="Steenblock K."/>
            <person name="Brambilla E."/>
            <person name="Klenk H.-P."/>
            <person name="Eisen J.A."/>
        </authorList>
    </citation>
    <scope>NUCLEOTIDE SEQUENCE [LARGE SCALE GENOMIC DNA]</scope>
    <source>
        <strain evidence="3">DSM 19664 / LMG 22246 / CIP 109416 / KR-200</strain>
    </source>
</reference>
<dbReference type="EMBL" id="CP003382">
    <property type="protein sequence ID" value="AFZ67162.1"/>
    <property type="molecule type" value="Genomic_DNA"/>
</dbReference>
<dbReference type="HOGENOM" id="CLU_1793321_0_0_0"/>
<sequence length="144" mass="15384">MSPLRVGLSVAAGLLLAPIISLALATVLSIGFHAIGLKVPNFVPFLLSWVILTFLLWQLLKRPASPAQPSDRGQRTSQVILWVFAVTWLIGMGFLALVMGTLATDSGTSEARQAGAVIIAVGLLIAVTPPLVMTFLSMRRRKHG</sequence>
<dbReference type="RefSeq" id="WP_015235470.1">
    <property type="nucleotide sequence ID" value="NC_019793.1"/>
</dbReference>